<name>W4RT77_9BACI</name>
<proteinExistence type="predicted"/>
<dbReference type="PANTHER" id="PTHR35894">
    <property type="entry name" value="GENERAL SECRETION PATHWAY PROTEIN A-RELATED"/>
    <property type="match status" value="1"/>
</dbReference>
<dbReference type="eggNOG" id="COG2842">
    <property type="taxonomic scope" value="Bacteria"/>
</dbReference>
<evidence type="ECO:0000313" key="2">
    <source>
        <dbReference type="Proteomes" id="UP000018949"/>
    </source>
</evidence>
<accession>W4RT77</accession>
<dbReference type="InterPro" id="IPR052026">
    <property type="entry name" value="ExeA_AAA_ATPase_DNA-bind"/>
</dbReference>
<dbReference type="RefSeq" id="WP_023613869.1">
    <property type="nucleotide sequence ID" value="NZ_BAUW01000087.1"/>
</dbReference>
<dbReference type="PANTHER" id="PTHR35894:SF1">
    <property type="entry name" value="PHOSPHORIBULOKINASE _ URIDINE KINASE FAMILY"/>
    <property type="match status" value="1"/>
</dbReference>
<dbReference type="InterPro" id="IPR008868">
    <property type="entry name" value="TniB"/>
</dbReference>
<sequence>MNEQFPFKRLNGIPASQDDVRRRREHVKKIVIAHPDYSNLLSEIEDIHFYSRGSVKPDSLFLSGVAGVGKSTLLEEYTSRFPRQIVNNNTVIPVLYSTVPVGATPKSVASKLLYSLGDPAYEKGTEISQTSRLMNFIKKCKVELIIIDEFQHLLDRDTQHVLNKASEWVKSFCDEAGVPIILCGFPESKKIFKFNSQLDRRFLMKLTMEGFHYYTREEQIEFRTFLKSIDERLPFVDRSSLASKQLADKLYYATNGLPSHLNKILYEATGLAAKSGNDSIDENHLYDAFNKLEVSTRPFVSNPFTIKDFNIVGAFEEELKNNEATKKII</sequence>
<dbReference type="AlphaFoldDB" id="W4RT77"/>
<gene>
    <name evidence="1" type="ORF">JCM21738_4625</name>
</gene>
<reference evidence="1 2" key="1">
    <citation type="submission" date="2013-12" db="EMBL/GenBank/DDBJ databases">
        <title>NBRP : Genome information of microbial organism related human and environment.</title>
        <authorList>
            <person name="Hattori M."/>
            <person name="Oshima K."/>
            <person name="Inaba H."/>
            <person name="Suda W."/>
            <person name="Sakamoto M."/>
            <person name="Iino T."/>
            <person name="Kitahara M."/>
            <person name="Oshida Y."/>
            <person name="Iida T."/>
            <person name="Kudo T."/>
            <person name="Itoh T."/>
            <person name="Ahmed I."/>
            <person name="Ohkuma M."/>
        </authorList>
    </citation>
    <scope>NUCLEOTIDE SEQUENCE [LARGE SCALE GENOMIC DNA]</scope>
    <source>
        <strain evidence="1 2">JCM 21738</strain>
    </source>
</reference>
<comment type="caution">
    <text evidence="1">The sequence shown here is derived from an EMBL/GenBank/DDBJ whole genome shotgun (WGS) entry which is preliminary data.</text>
</comment>
<dbReference type="Gene3D" id="3.40.50.300">
    <property type="entry name" value="P-loop containing nucleotide triphosphate hydrolases"/>
    <property type="match status" value="1"/>
</dbReference>
<keyword evidence="2" id="KW-1185">Reference proteome</keyword>
<dbReference type="Pfam" id="PF05621">
    <property type="entry name" value="TniB"/>
    <property type="match status" value="1"/>
</dbReference>
<protein>
    <submittedName>
        <fullName evidence="1">TniB NTP-binding protein</fullName>
    </submittedName>
</protein>
<dbReference type="EMBL" id="BAUW01000087">
    <property type="protein sequence ID" value="GAE47625.1"/>
    <property type="molecule type" value="Genomic_DNA"/>
</dbReference>
<evidence type="ECO:0000313" key="1">
    <source>
        <dbReference type="EMBL" id="GAE47625.1"/>
    </source>
</evidence>
<dbReference type="InterPro" id="IPR027417">
    <property type="entry name" value="P-loop_NTPase"/>
</dbReference>
<dbReference type="SUPFAM" id="SSF52540">
    <property type="entry name" value="P-loop containing nucleoside triphosphate hydrolases"/>
    <property type="match status" value="1"/>
</dbReference>
<organism evidence="1 2">
    <name type="scientific">Mesobacillus boroniphilus JCM 21738</name>
    <dbReference type="NCBI Taxonomy" id="1294265"/>
    <lineage>
        <taxon>Bacteria</taxon>
        <taxon>Bacillati</taxon>
        <taxon>Bacillota</taxon>
        <taxon>Bacilli</taxon>
        <taxon>Bacillales</taxon>
        <taxon>Bacillaceae</taxon>
        <taxon>Mesobacillus</taxon>
    </lineage>
</organism>
<dbReference type="Proteomes" id="UP000018949">
    <property type="component" value="Unassembled WGS sequence"/>
</dbReference>